<accession>A0ACC0GMK3</accession>
<gene>
    <name evidence="1" type="ORF">LOK49_LG09G02440</name>
</gene>
<protein>
    <submittedName>
        <fullName evidence="1">AP2/ERF and B3 domain-containing transcription factor</fullName>
    </submittedName>
</protein>
<comment type="caution">
    <text evidence="1">The sequence shown here is derived from an EMBL/GenBank/DDBJ whole genome shotgun (WGS) entry which is preliminary data.</text>
</comment>
<reference evidence="1 2" key="1">
    <citation type="journal article" date="2022" name="Plant J.">
        <title>Chromosome-level genome of Camellia lanceoleosa provides a valuable resource for understanding genome evolution and self-incompatibility.</title>
        <authorList>
            <person name="Gong W."/>
            <person name="Xiao S."/>
            <person name="Wang L."/>
            <person name="Liao Z."/>
            <person name="Chang Y."/>
            <person name="Mo W."/>
            <person name="Hu G."/>
            <person name="Li W."/>
            <person name="Zhao G."/>
            <person name="Zhu H."/>
            <person name="Hu X."/>
            <person name="Ji K."/>
            <person name="Xiang X."/>
            <person name="Song Q."/>
            <person name="Yuan D."/>
            <person name="Jin S."/>
            <person name="Zhang L."/>
        </authorList>
    </citation>
    <scope>NUCLEOTIDE SEQUENCE [LARGE SCALE GENOMIC DNA]</scope>
    <source>
        <strain evidence="1">SQ_2022a</strain>
    </source>
</reference>
<sequence>MTIMSSQLNSKELCRSQTGIGGAKIYANHQRVWLGTFKSEIDAAMAYDIKHFPPVVENTEENTGGGKLDEVHLFFYDRLMSLRKFRYCYWKSSQSFVFTKGWNRFVKEKELKANDVIAFYVCEGQERAKEAQAFCVIDIGYNGGSGNDRVVEGIGQNVDMQLDLCRGLRQYFDCKSFNEEKKEFGDQKVITGLVEAPNVKKSVRLFGVDVN</sequence>
<dbReference type="EMBL" id="CM045765">
    <property type="protein sequence ID" value="KAI8001692.1"/>
    <property type="molecule type" value="Genomic_DNA"/>
</dbReference>
<proteinExistence type="predicted"/>
<evidence type="ECO:0000313" key="1">
    <source>
        <dbReference type="EMBL" id="KAI8001692.1"/>
    </source>
</evidence>
<evidence type="ECO:0000313" key="2">
    <source>
        <dbReference type="Proteomes" id="UP001060215"/>
    </source>
</evidence>
<keyword evidence="2" id="KW-1185">Reference proteome</keyword>
<dbReference type="Proteomes" id="UP001060215">
    <property type="component" value="Chromosome 8"/>
</dbReference>
<organism evidence="1 2">
    <name type="scientific">Camellia lanceoleosa</name>
    <dbReference type="NCBI Taxonomy" id="1840588"/>
    <lineage>
        <taxon>Eukaryota</taxon>
        <taxon>Viridiplantae</taxon>
        <taxon>Streptophyta</taxon>
        <taxon>Embryophyta</taxon>
        <taxon>Tracheophyta</taxon>
        <taxon>Spermatophyta</taxon>
        <taxon>Magnoliopsida</taxon>
        <taxon>eudicotyledons</taxon>
        <taxon>Gunneridae</taxon>
        <taxon>Pentapetalae</taxon>
        <taxon>asterids</taxon>
        <taxon>Ericales</taxon>
        <taxon>Theaceae</taxon>
        <taxon>Camellia</taxon>
    </lineage>
</organism>
<name>A0ACC0GMK3_9ERIC</name>